<evidence type="ECO:0000313" key="23">
    <source>
        <dbReference type="Proteomes" id="UP001237642"/>
    </source>
</evidence>
<accession>A0AAD8JFY9</accession>
<evidence type="ECO:0000256" key="3">
    <source>
        <dbReference type="ARBA" id="ARBA00022679"/>
    </source>
</evidence>
<keyword evidence="8 15" id="KW-0067">ATP-binding</keyword>
<dbReference type="AlphaFoldDB" id="A0AAD8JFY9"/>
<keyword evidence="23" id="KW-1185">Reference proteome</keyword>
<evidence type="ECO:0000256" key="14">
    <source>
        <dbReference type="ARBA" id="ARBA00048679"/>
    </source>
</evidence>
<keyword evidence="22" id="KW-0675">Receptor</keyword>
<dbReference type="PROSITE" id="PS50927">
    <property type="entry name" value="BULB_LECTIN"/>
    <property type="match status" value="1"/>
</dbReference>
<dbReference type="SMART" id="SM00473">
    <property type="entry name" value="PAN_AP"/>
    <property type="match status" value="1"/>
</dbReference>
<dbReference type="InterPro" id="IPR001245">
    <property type="entry name" value="Ser-Thr/Tyr_kinase_cat_dom"/>
</dbReference>
<dbReference type="CDD" id="cd01098">
    <property type="entry name" value="PAN_AP_plant"/>
    <property type="match status" value="1"/>
</dbReference>
<feature type="domain" description="Apple" evidence="21">
    <location>
        <begin position="344"/>
        <end position="422"/>
    </location>
</feature>
<dbReference type="InterPro" id="IPR000719">
    <property type="entry name" value="Prot_kinase_dom"/>
</dbReference>
<comment type="similarity">
    <text evidence="15">Belongs to the protein kinase superfamily. Ser/Thr protein kinase family.</text>
</comment>
<dbReference type="Pfam" id="PF08276">
    <property type="entry name" value="PAN_2"/>
    <property type="match status" value="1"/>
</dbReference>
<dbReference type="Pfam" id="PF07714">
    <property type="entry name" value="PK_Tyr_Ser-Thr"/>
    <property type="match status" value="1"/>
</dbReference>
<evidence type="ECO:0000256" key="10">
    <source>
        <dbReference type="ARBA" id="ARBA00023136"/>
    </source>
</evidence>
<evidence type="ECO:0000256" key="16">
    <source>
        <dbReference type="SAM" id="MobiDB-lite"/>
    </source>
</evidence>
<dbReference type="FunFam" id="2.90.10.10:FF:000001">
    <property type="entry name" value="G-type lectin S-receptor-like serine/threonine-protein kinase"/>
    <property type="match status" value="1"/>
</dbReference>
<evidence type="ECO:0000256" key="2">
    <source>
        <dbReference type="ARBA" id="ARBA00022527"/>
    </source>
</evidence>
<dbReference type="InterPro" id="IPR001480">
    <property type="entry name" value="Bulb-type_lectin_dom"/>
</dbReference>
<evidence type="ECO:0000256" key="17">
    <source>
        <dbReference type="SAM" id="Phobius"/>
    </source>
</evidence>
<comment type="subcellular location">
    <subcellularLocation>
        <location evidence="1">Membrane</location>
        <topology evidence="1">Single-pass type I membrane protein</topology>
    </subcellularLocation>
</comment>
<evidence type="ECO:0000256" key="4">
    <source>
        <dbReference type="ARBA" id="ARBA00022692"/>
    </source>
</evidence>
<feature type="region of interest" description="Disordered" evidence="16">
    <location>
        <begin position="760"/>
        <end position="793"/>
    </location>
</feature>
<keyword evidence="5 18" id="KW-0732">Signal</keyword>
<keyword evidence="2 15" id="KW-0723">Serine/threonine-protein kinase</keyword>
<dbReference type="Proteomes" id="UP001237642">
    <property type="component" value="Unassembled WGS sequence"/>
</dbReference>
<dbReference type="SUPFAM" id="SSF51110">
    <property type="entry name" value="alpha-D-mannose-specific plant lectins"/>
    <property type="match status" value="1"/>
</dbReference>
<dbReference type="CDD" id="cd00028">
    <property type="entry name" value="B_lectin"/>
    <property type="match status" value="1"/>
</dbReference>
<dbReference type="GO" id="GO:0004674">
    <property type="term" value="F:protein serine/threonine kinase activity"/>
    <property type="evidence" value="ECO:0007669"/>
    <property type="project" value="UniProtKB-KW"/>
</dbReference>
<keyword evidence="10 17" id="KW-0472">Membrane</keyword>
<proteinExistence type="inferred from homology"/>
<keyword evidence="6 15" id="KW-0547">Nucleotide-binding</keyword>
<feature type="compositionally biased region" description="Basic and acidic residues" evidence="16">
    <location>
        <begin position="768"/>
        <end position="778"/>
    </location>
</feature>
<feature type="chain" id="PRO_5042041628" description="Receptor-like serine/threonine-protein kinase" evidence="18">
    <location>
        <begin position="30"/>
        <end position="793"/>
    </location>
</feature>
<evidence type="ECO:0000256" key="5">
    <source>
        <dbReference type="ARBA" id="ARBA00022729"/>
    </source>
</evidence>
<dbReference type="GO" id="GO:0016020">
    <property type="term" value="C:membrane"/>
    <property type="evidence" value="ECO:0007669"/>
    <property type="project" value="UniProtKB-SubCell"/>
</dbReference>
<dbReference type="InterPro" id="IPR011009">
    <property type="entry name" value="Kinase-like_dom_sf"/>
</dbReference>
<feature type="signal peptide" evidence="18">
    <location>
        <begin position="1"/>
        <end position="29"/>
    </location>
</feature>
<dbReference type="InterPro" id="IPR008271">
    <property type="entry name" value="Ser/Thr_kinase_AS"/>
</dbReference>
<keyword evidence="4 17" id="KW-0812">Transmembrane</keyword>
<evidence type="ECO:0000259" key="20">
    <source>
        <dbReference type="PROSITE" id="PS50927"/>
    </source>
</evidence>
<name>A0AAD8JFY9_9APIA</name>
<dbReference type="PANTHER" id="PTHR32444:SF235">
    <property type="entry name" value="OS01G0783900 PROTEIN"/>
    <property type="match status" value="1"/>
</dbReference>
<evidence type="ECO:0000256" key="15">
    <source>
        <dbReference type="PIRNR" id="PIRNR000641"/>
    </source>
</evidence>
<feature type="domain" description="Protein kinase" evidence="19">
    <location>
        <begin position="504"/>
        <end position="766"/>
    </location>
</feature>
<dbReference type="InterPro" id="IPR036426">
    <property type="entry name" value="Bulb-type_lectin_dom_sf"/>
</dbReference>
<dbReference type="Pfam" id="PF01453">
    <property type="entry name" value="B_lectin"/>
    <property type="match status" value="1"/>
</dbReference>
<evidence type="ECO:0000256" key="11">
    <source>
        <dbReference type="ARBA" id="ARBA00023157"/>
    </source>
</evidence>
<feature type="transmembrane region" description="Helical" evidence="17">
    <location>
        <begin position="438"/>
        <end position="458"/>
    </location>
</feature>
<feature type="domain" description="Bulb-type lectin" evidence="20">
    <location>
        <begin position="31"/>
        <end position="152"/>
    </location>
</feature>
<dbReference type="GO" id="GO:0005524">
    <property type="term" value="F:ATP binding"/>
    <property type="evidence" value="ECO:0007669"/>
    <property type="project" value="UniProtKB-KW"/>
</dbReference>
<dbReference type="Gene3D" id="1.10.510.10">
    <property type="entry name" value="Transferase(Phosphotransferase) domain 1"/>
    <property type="match status" value="1"/>
</dbReference>
<dbReference type="InterPro" id="IPR021820">
    <property type="entry name" value="S-locus_recpt_kinase_C"/>
</dbReference>
<dbReference type="GO" id="GO:0048544">
    <property type="term" value="P:recognition of pollen"/>
    <property type="evidence" value="ECO:0007669"/>
    <property type="project" value="InterPro"/>
</dbReference>
<dbReference type="PROSITE" id="PS50011">
    <property type="entry name" value="PROTEIN_KINASE_DOM"/>
    <property type="match status" value="1"/>
</dbReference>
<gene>
    <name evidence="22" type="ORF">POM88_002586</name>
</gene>
<dbReference type="Pfam" id="PF11883">
    <property type="entry name" value="DUF3403"/>
    <property type="match status" value="1"/>
</dbReference>
<evidence type="ECO:0000256" key="18">
    <source>
        <dbReference type="SAM" id="SignalP"/>
    </source>
</evidence>
<evidence type="ECO:0000256" key="8">
    <source>
        <dbReference type="ARBA" id="ARBA00022840"/>
    </source>
</evidence>
<dbReference type="Pfam" id="PF00954">
    <property type="entry name" value="S_locus_glycop"/>
    <property type="match status" value="1"/>
</dbReference>
<reference evidence="22" key="1">
    <citation type="submission" date="2023-02" db="EMBL/GenBank/DDBJ databases">
        <title>Genome of toxic invasive species Heracleum sosnowskyi carries increased number of genes despite the absence of recent whole-genome duplications.</title>
        <authorList>
            <person name="Schelkunov M."/>
            <person name="Shtratnikova V."/>
            <person name="Makarenko M."/>
            <person name="Klepikova A."/>
            <person name="Omelchenko D."/>
            <person name="Novikova G."/>
            <person name="Obukhova E."/>
            <person name="Bogdanov V."/>
            <person name="Penin A."/>
            <person name="Logacheva M."/>
        </authorList>
    </citation>
    <scope>NUCLEOTIDE SEQUENCE</scope>
    <source>
        <strain evidence="22">Hsosn_3</strain>
        <tissue evidence="22">Leaf</tissue>
    </source>
</reference>
<dbReference type="Gene3D" id="3.30.200.20">
    <property type="entry name" value="Phosphorylase Kinase, domain 1"/>
    <property type="match status" value="1"/>
</dbReference>
<dbReference type="PROSITE" id="PS50948">
    <property type="entry name" value="PAN"/>
    <property type="match status" value="1"/>
</dbReference>
<comment type="caution">
    <text evidence="22">The sequence shown here is derived from an EMBL/GenBank/DDBJ whole genome shotgun (WGS) entry which is preliminary data.</text>
</comment>
<evidence type="ECO:0000256" key="6">
    <source>
        <dbReference type="ARBA" id="ARBA00022741"/>
    </source>
</evidence>
<dbReference type="InterPro" id="IPR003609">
    <property type="entry name" value="Pan_app"/>
</dbReference>
<evidence type="ECO:0000256" key="13">
    <source>
        <dbReference type="ARBA" id="ARBA00047899"/>
    </source>
</evidence>
<dbReference type="EMBL" id="JAUIZM010000001">
    <property type="protein sequence ID" value="KAK1402981.1"/>
    <property type="molecule type" value="Genomic_DNA"/>
</dbReference>
<dbReference type="SUPFAM" id="SSF56112">
    <property type="entry name" value="Protein kinase-like (PK-like)"/>
    <property type="match status" value="1"/>
</dbReference>
<dbReference type="Gene3D" id="2.90.10.10">
    <property type="entry name" value="Bulb-type lectin domain"/>
    <property type="match status" value="1"/>
</dbReference>
<dbReference type="SMART" id="SM00220">
    <property type="entry name" value="S_TKc"/>
    <property type="match status" value="1"/>
</dbReference>
<dbReference type="CDD" id="cd14066">
    <property type="entry name" value="STKc_IRAK"/>
    <property type="match status" value="1"/>
</dbReference>
<dbReference type="InterPro" id="IPR024171">
    <property type="entry name" value="SRK-like_kinase"/>
</dbReference>
<comment type="catalytic activity">
    <reaction evidence="13 15">
        <text>L-threonyl-[protein] + ATP = O-phospho-L-threonyl-[protein] + ADP + H(+)</text>
        <dbReference type="Rhea" id="RHEA:46608"/>
        <dbReference type="Rhea" id="RHEA-COMP:11060"/>
        <dbReference type="Rhea" id="RHEA-COMP:11605"/>
        <dbReference type="ChEBI" id="CHEBI:15378"/>
        <dbReference type="ChEBI" id="CHEBI:30013"/>
        <dbReference type="ChEBI" id="CHEBI:30616"/>
        <dbReference type="ChEBI" id="CHEBI:61977"/>
        <dbReference type="ChEBI" id="CHEBI:456216"/>
        <dbReference type="EC" id="2.7.11.1"/>
    </reaction>
</comment>
<dbReference type="SMART" id="SM00108">
    <property type="entry name" value="B_lectin"/>
    <property type="match status" value="1"/>
</dbReference>
<dbReference type="PROSITE" id="PS00108">
    <property type="entry name" value="PROTEIN_KINASE_ST"/>
    <property type="match status" value="1"/>
</dbReference>
<evidence type="ECO:0000256" key="1">
    <source>
        <dbReference type="ARBA" id="ARBA00004479"/>
    </source>
</evidence>
<feature type="compositionally biased region" description="Polar residues" evidence="16">
    <location>
        <begin position="779"/>
        <end position="793"/>
    </location>
</feature>
<evidence type="ECO:0000256" key="9">
    <source>
        <dbReference type="ARBA" id="ARBA00022989"/>
    </source>
</evidence>
<comment type="catalytic activity">
    <reaction evidence="14 15">
        <text>L-seryl-[protein] + ATP = O-phospho-L-seryl-[protein] + ADP + H(+)</text>
        <dbReference type="Rhea" id="RHEA:17989"/>
        <dbReference type="Rhea" id="RHEA-COMP:9863"/>
        <dbReference type="Rhea" id="RHEA-COMP:11604"/>
        <dbReference type="ChEBI" id="CHEBI:15378"/>
        <dbReference type="ChEBI" id="CHEBI:29999"/>
        <dbReference type="ChEBI" id="CHEBI:30616"/>
        <dbReference type="ChEBI" id="CHEBI:83421"/>
        <dbReference type="ChEBI" id="CHEBI:456216"/>
        <dbReference type="EC" id="2.7.11.1"/>
    </reaction>
</comment>
<sequence length="793" mass="88837">MEGGSSTTTTVITLILSTLFCSLSLNSRAATDILRTDQNITDGSTIVSAGGQFELGFLSLGTSVNRYVGIWYKQISVKTTVWIANRGTPLHTTTGLLKLNTNGDLVILDGSGYVVWSSNSSKFVSKPVLQLLDRGNLVIYNETDGNVQKNYVWQSFNEPGDTFLPGNNLGWDLETGMETYLSSWRSEDDPSPGEFTYHVNRIGFPQLILRKGSDITFREGPLDNFGSTGLFKTTPVYVSYVVFNDKELHYHYELVDSIVTRLVLHPLGDIGRWIWVERIKVWQLYRSHQTDDCDTYELCGAYGFCNVARSPACECLNEFQPKFPEGWNAGDWSGGCVRKVELSCTGADVFVNYSGVKLPDTQKSWFDTKMSLDKCNKLCLENCSCTAYANIESGSGCLLWFNELIDIRNYEEGGQDIYIRRAALEPDEARKGKSKVKFMIIPILLTATMMLGVCLWVIRKKKKQRTEELAKLHFANDEENGNGDEDLELPLFDFTTLATATNGFSSNSKLGEGGFGPVYKGTLDEGKDIAVKRLSKDSRQGLKEFKNEVSCIARLQHRNLVKLLGCSVQEGERMLVYEYMPNKSLDSFIFDKNQSKALAWTMRYNIINGIARGILYLHQDSRLRIIHRDLKASNILLDHEMNPKISDFGTARICGETETGASTTRVVGTYGYMSPEYATDGIFSVKSDVYSFGVMLLEIVSGKRNKNFTHRDHNLNLLGHAWGTFTDGNVLDLVDEQYPADRPTMANVVLMLTSENALPQPKQPGFYTERKLHEEDSSAHSSNNLSVTTMAPR</sequence>
<evidence type="ECO:0000256" key="12">
    <source>
        <dbReference type="ARBA" id="ARBA00023180"/>
    </source>
</evidence>
<protein>
    <recommendedName>
        <fullName evidence="15">Receptor-like serine/threonine-protein kinase</fullName>
        <ecNumber evidence="15">2.7.11.1</ecNumber>
    </recommendedName>
</protein>
<keyword evidence="3 15" id="KW-0808">Transferase</keyword>
<keyword evidence="11" id="KW-1015">Disulfide bond</keyword>
<keyword evidence="9 17" id="KW-1133">Transmembrane helix</keyword>
<evidence type="ECO:0000256" key="7">
    <source>
        <dbReference type="ARBA" id="ARBA00022777"/>
    </source>
</evidence>
<dbReference type="PANTHER" id="PTHR32444">
    <property type="entry name" value="BULB-TYPE LECTIN DOMAIN-CONTAINING PROTEIN"/>
    <property type="match status" value="1"/>
</dbReference>
<evidence type="ECO:0000259" key="21">
    <source>
        <dbReference type="PROSITE" id="PS50948"/>
    </source>
</evidence>
<dbReference type="InterPro" id="IPR000858">
    <property type="entry name" value="S_locus_glycoprot_dom"/>
</dbReference>
<organism evidence="22 23">
    <name type="scientific">Heracleum sosnowskyi</name>
    <dbReference type="NCBI Taxonomy" id="360622"/>
    <lineage>
        <taxon>Eukaryota</taxon>
        <taxon>Viridiplantae</taxon>
        <taxon>Streptophyta</taxon>
        <taxon>Embryophyta</taxon>
        <taxon>Tracheophyta</taxon>
        <taxon>Spermatophyta</taxon>
        <taxon>Magnoliopsida</taxon>
        <taxon>eudicotyledons</taxon>
        <taxon>Gunneridae</taxon>
        <taxon>Pentapetalae</taxon>
        <taxon>asterids</taxon>
        <taxon>campanulids</taxon>
        <taxon>Apiales</taxon>
        <taxon>Apiaceae</taxon>
        <taxon>Apioideae</taxon>
        <taxon>apioid superclade</taxon>
        <taxon>Tordylieae</taxon>
        <taxon>Tordyliinae</taxon>
        <taxon>Heracleum</taxon>
    </lineage>
</organism>
<dbReference type="FunFam" id="1.10.510.10:FF:000060">
    <property type="entry name" value="G-type lectin S-receptor-like serine/threonine-protein kinase"/>
    <property type="match status" value="1"/>
</dbReference>
<keyword evidence="7 15" id="KW-0418">Kinase</keyword>
<dbReference type="EC" id="2.7.11.1" evidence="15"/>
<evidence type="ECO:0000313" key="22">
    <source>
        <dbReference type="EMBL" id="KAK1402981.1"/>
    </source>
</evidence>
<evidence type="ECO:0000259" key="19">
    <source>
        <dbReference type="PROSITE" id="PS50011"/>
    </source>
</evidence>
<reference evidence="22" key="2">
    <citation type="submission" date="2023-05" db="EMBL/GenBank/DDBJ databases">
        <authorList>
            <person name="Schelkunov M.I."/>
        </authorList>
    </citation>
    <scope>NUCLEOTIDE SEQUENCE</scope>
    <source>
        <strain evidence="22">Hsosn_3</strain>
        <tissue evidence="22">Leaf</tissue>
    </source>
</reference>
<keyword evidence="12" id="KW-0325">Glycoprotein</keyword>
<dbReference type="PIRSF" id="PIRSF000641">
    <property type="entry name" value="SRK"/>
    <property type="match status" value="1"/>
</dbReference>
<dbReference type="FunFam" id="3.30.200.20:FF:000195">
    <property type="entry name" value="G-type lectin S-receptor-like serine/threonine-protein kinase"/>
    <property type="match status" value="1"/>
</dbReference>